<dbReference type="GO" id="GO:0031177">
    <property type="term" value="F:phosphopantetheine binding"/>
    <property type="evidence" value="ECO:0007669"/>
    <property type="project" value="InterPro"/>
</dbReference>
<dbReference type="Gene3D" id="3.40.50.1820">
    <property type="entry name" value="alpha/beta hydrolase"/>
    <property type="match status" value="1"/>
</dbReference>
<dbReference type="Gene3D" id="3.10.129.110">
    <property type="entry name" value="Polyketide synthase dehydratase"/>
    <property type="match status" value="1"/>
</dbReference>
<evidence type="ECO:0000313" key="14">
    <source>
        <dbReference type="Proteomes" id="UP000247523"/>
    </source>
</evidence>
<dbReference type="Pfam" id="PF02801">
    <property type="entry name" value="Ketoacyl-synt_C"/>
    <property type="match status" value="2"/>
</dbReference>
<dbReference type="Pfam" id="PF21394">
    <property type="entry name" value="Beta-ketacyl_N"/>
    <property type="match status" value="2"/>
</dbReference>
<dbReference type="InterPro" id="IPR049551">
    <property type="entry name" value="PKS_DH_C"/>
</dbReference>
<feature type="domain" description="Carrier" evidence="10">
    <location>
        <begin position="2692"/>
        <end position="2768"/>
    </location>
</feature>
<dbReference type="Pfam" id="PF00561">
    <property type="entry name" value="Abhydrolase_1"/>
    <property type="match status" value="1"/>
</dbReference>
<feature type="domain" description="Ketosynthase family 3 (KS3)" evidence="11">
    <location>
        <begin position="1290"/>
        <end position="1726"/>
    </location>
</feature>
<dbReference type="InterPro" id="IPR042104">
    <property type="entry name" value="PKS_dehydratase_sf"/>
</dbReference>
<dbReference type="Pfam" id="PF22336">
    <property type="entry name" value="RhiE-like_linker"/>
    <property type="match status" value="1"/>
</dbReference>
<dbReference type="PANTHER" id="PTHR43775:SF37">
    <property type="entry name" value="SI:DKEY-61P9.11"/>
    <property type="match status" value="1"/>
</dbReference>
<evidence type="ECO:0000256" key="2">
    <source>
        <dbReference type="ARBA" id="ARBA00004496"/>
    </source>
</evidence>
<dbReference type="Pfam" id="PF21089">
    <property type="entry name" value="PKS_DH_N"/>
    <property type="match status" value="1"/>
</dbReference>
<dbReference type="RefSeq" id="WP_110290064.1">
    <property type="nucleotide sequence ID" value="NZ_QICS01000001.1"/>
</dbReference>
<evidence type="ECO:0000256" key="7">
    <source>
        <dbReference type="ARBA" id="ARBA00022679"/>
    </source>
</evidence>
<feature type="region of interest" description="C-terminal hotdog fold" evidence="9">
    <location>
        <begin position="2047"/>
        <end position="2182"/>
    </location>
</feature>
<dbReference type="PROSITE" id="PS00606">
    <property type="entry name" value="KS3_1"/>
    <property type="match status" value="2"/>
</dbReference>
<keyword evidence="5" id="KW-0963">Cytoplasm</keyword>
<comment type="subcellular location">
    <subcellularLocation>
        <location evidence="2">Cytoplasm</location>
    </subcellularLocation>
</comment>
<dbReference type="PROSITE" id="PS52019">
    <property type="entry name" value="PKS_MFAS_DH"/>
    <property type="match status" value="1"/>
</dbReference>
<evidence type="ECO:0000259" key="12">
    <source>
        <dbReference type="PROSITE" id="PS52019"/>
    </source>
</evidence>
<evidence type="ECO:0000313" key="13">
    <source>
        <dbReference type="EMBL" id="PXV95614.1"/>
    </source>
</evidence>
<evidence type="ECO:0000256" key="4">
    <source>
        <dbReference type="ARBA" id="ARBA00022450"/>
    </source>
</evidence>
<evidence type="ECO:0000256" key="6">
    <source>
        <dbReference type="ARBA" id="ARBA00022553"/>
    </source>
</evidence>
<accession>A0A318EX39</accession>
<evidence type="ECO:0000256" key="5">
    <source>
        <dbReference type="ARBA" id="ARBA00022490"/>
    </source>
</evidence>
<dbReference type="Proteomes" id="UP000247523">
    <property type="component" value="Unassembled WGS sequence"/>
</dbReference>
<dbReference type="GO" id="GO:0005886">
    <property type="term" value="C:plasma membrane"/>
    <property type="evidence" value="ECO:0007669"/>
    <property type="project" value="TreeGrafter"/>
</dbReference>
<dbReference type="Pfam" id="PF00550">
    <property type="entry name" value="PP-binding"/>
    <property type="match status" value="2"/>
</dbReference>
<evidence type="ECO:0000259" key="10">
    <source>
        <dbReference type="PROSITE" id="PS50075"/>
    </source>
</evidence>
<dbReference type="InterPro" id="IPR036291">
    <property type="entry name" value="NAD(P)-bd_dom_sf"/>
</dbReference>
<dbReference type="EMBL" id="QICS01000001">
    <property type="protein sequence ID" value="PXV95614.1"/>
    <property type="molecule type" value="Genomic_DNA"/>
</dbReference>
<dbReference type="GO" id="GO:0004315">
    <property type="term" value="F:3-oxoacyl-[acyl-carrier-protein] synthase activity"/>
    <property type="evidence" value="ECO:0007669"/>
    <property type="project" value="InterPro"/>
</dbReference>
<dbReference type="InterPro" id="IPR029058">
    <property type="entry name" value="AB_hydrolase_fold"/>
</dbReference>
<dbReference type="InterPro" id="IPR049900">
    <property type="entry name" value="PKS_mFAS_DH"/>
</dbReference>
<comment type="function">
    <text evidence="1">Involved in some intermediate steps for the synthesis of the antibiotic polyketide bacillaene which is involved in secondary metabolism.</text>
</comment>
<dbReference type="SMART" id="SM01294">
    <property type="entry name" value="PKS_PP_betabranch"/>
    <property type="match status" value="1"/>
</dbReference>
<dbReference type="InterPro" id="IPR050091">
    <property type="entry name" value="PKS_NRPS_Biosynth_Enz"/>
</dbReference>
<dbReference type="InterPro" id="IPR018201">
    <property type="entry name" value="Ketoacyl_synth_AS"/>
</dbReference>
<dbReference type="InterPro" id="IPR020806">
    <property type="entry name" value="PKS_PP-bd"/>
</dbReference>
<dbReference type="InterPro" id="IPR049552">
    <property type="entry name" value="PKS_DH_N"/>
</dbReference>
<proteinExistence type="predicted"/>
<keyword evidence="4" id="KW-0596">Phosphopantetheine</keyword>
<dbReference type="Gene3D" id="3.40.47.10">
    <property type="match status" value="2"/>
</dbReference>
<dbReference type="InterPro" id="IPR013968">
    <property type="entry name" value="PKS_KR"/>
</dbReference>
<dbReference type="InterPro" id="IPR057326">
    <property type="entry name" value="KR_dom"/>
</dbReference>
<dbReference type="Pfam" id="PF08659">
    <property type="entry name" value="KR"/>
    <property type="match status" value="2"/>
</dbReference>
<dbReference type="SMART" id="SM00822">
    <property type="entry name" value="PKS_KR"/>
    <property type="match status" value="2"/>
</dbReference>
<dbReference type="GO" id="GO:0004312">
    <property type="term" value="F:fatty acid synthase activity"/>
    <property type="evidence" value="ECO:0007669"/>
    <property type="project" value="TreeGrafter"/>
</dbReference>
<dbReference type="Gene3D" id="3.40.50.720">
    <property type="entry name" value="NAD(P)-binding Rossmann-like Domain"/>
    <property type="match status" value="2"/>
</dbReference>
<sequence>MMHLDYEQEVKQVLKLIKNKKMSPQEGKQKIEKLRYQKESSFSEGVAIIGMSGRFPGADNVSDFWDILSNGKNCITQVPKERWDHDTYYDPDVKNLKKTNSRFGGFINDIDKFDPLFFNISGMEAEVMDPQQRLFLEESYHALEQAGYANDKVSGEKCGVYVAAAPRDYLTHLEEKNIEGSAQAFWGNTGSILASRISYYLNLKGPAISLDTACSSSLVAVHLACQGILSGDVKMAVAGGAWICTTQHYYILTSNAGMLSPDGKCKTFDDRADGIVNGECVGAIVLKSLKDAVKDHDHILGVIKSSGINQDGKTNGITAPSSLSQTKLEMEVYDKADINPETISYIETHGTGTKLGDPIEVEALDRAFKQYTNRKHFCALGSVKTNIGHASLAAGIASVIKVLLALKYKKIPALLNFETLNEHIDLSQSAFYVNTALTDWEGFGQPLRAAVSSFGLGGTNAHLVIEEYTRNKQSDVKKMFYPITFSAKTSEALYHRIREFGIWLEEDGNISKLEDISYTLNVCRAHMEIRAGFVVENHQELKQKMDDFLKADAKYSKKTADPKNNVELSKVLTELKSSSLSRQEYQEKVVCLMEYYLSGHTVEWEQLYKKEDCYKIPLPVYPFSKESYWISKIEKEEEVILSGNQLYSLMDENVIHSEASSGYRLNYYETRWVNQTDDLKKALTFHEPVLVFAYKTQDALLDEIRQRSENMVVIYPGDAYRYLGDNEYEIHKDNEKELSVVLNELKEQNLYPKKIIYLWTWKKFDINENTFAECAYSIFHLLKNLHALYSRELKEIKVLYQTEDGQINPYLEAIGAYSQSLGYLFPELLFSTIHLIGSDISVNDVMTELYDKSAKKEVRYQNGTRWIQKTDAITLKKENENILKQNGVYLITGGAGGLGLLFARYLAVHYSARLILIGRSALSEEKKKIVEEFDEQGAKAVYYRADVSEPKQMAAVIKKAAEIFGPIQGVIHAAGIMSDKLIIQKEQKDFEQTVQAKIKGSVVLDEVTKEEPLDFFVLFSSTSSILGDFGQCDYSIGNRFLDSYAKHRNALVKKKQRNGKAITINWPLWQEGGMHVQRDTETLYLKTSVMGYLKTEDGLEAFRKIMESGKEQVMVLYGEKDRIDASMGIEKGELTHSVTEKFNQVDKSLPHCIQEDKPMAINFQSDIRKIAAAILKIRPEQMETDTNVAEYGFDSISLKVYADKISEQFQIELLPTVFFSENTIENLASYILNEYKEKIFNYYDKEKQEIKAVEVKGHKQQSDLKPLKEQMSSLQRIPIETRNVQQNKKYEPIAIIGVTGMLPGSKDLNEFWTNLMDSKDLITEIPSDRWDWHKFYSKDQAERNKSISNSGGFIRDVDKFDASFFNISRREAELMDPQQRLLLQSVWSTTEDAGYRACDLAGKDIGVFIGFQFSDYQELLMEIGEAKPQIATGNAHSLLANRISYFMNFMGPSESIDTACSSSLVAIHRAVKSIQSGESEMAFAGGVSLMLSPGAFLSASKLGILSPNNRCKTFDKDADGYVRGEGVGTLLLKPLSKAILDKDNIYAVIKGSALNHGGRANSLTAPNPDAQAKVLVKAYQEAEITPDTIGYIEAHGTGTELGDPIEIEGLKKAFKKLYNINGMTEQKVNYCGIGAVKTNIGHLEPAAGLAGIIKVIYALKQKEIPATIHLNNLNPYINLTDTPFYIVTEPTKWEKPRDQNGVELPRKAGVSSFGFGGANAHVVLEEYNQPLSENTKIEPQIIILSAKNQECLREYAINLFEFLAAKNDANNKPVHFLDLAYTLQFGREAMQWRLAIVASNQNELEQYLKAFIDGESEEGSPVYFNYKNIAKHTFDLFDQDDDAYAMISQWIEKKKLDKLAKLWVLGYEIDWNHLHKGETYFRISLPTYPFKKERFWLAKEGSERSRFQANEYGTLIDSLEFDLSMKEGIVFKKAMNNQLDMIRDHIINGKSVFPGVGYLEMVYQAACIVRKHKRISFKHIYWMNPLSLDEKECVVLVRISKKDEKLVFWISDEEEKKLYAKGELDENQSETQELEKVSIELIKSRCHKKVSSEEIYEQYARNGVSYGSFFKGIQDVYQNKEEALGEIHLTSGQDLNSYSLHPTLLDSALQVIGCLKESGNQVFVPFAVDKIEIFRPLQPEMYAYVRSSGHNRYHITILDENGNVCVRFNDYTLGEVTNISEKLYYEPVWEKKALTSKVEQRIEGKVGIVYTGDSECLAKRIAAKYEDAVEIKLGTCSGQSEGNQYELNVENASDISQLVNCLPPLNGIYFLGGIQKDSKNTNNYQAVAKKQEQGVISLFRFIKEIGNSSKFGGLGDLKIVTNNVYPVAGSNVVLPVAAQIIGFVKSFAKEYPKIRVTSVDLDLPDLYHTFSDEEFDALIQPIFMEESNENGETVVYRNNERYVRTLKPIKLTGNEKSVLKEHGIYMIIGGTGGIGIVLSKYLSHAYKANLILVGRSSLTMEQSERLMEIEKEGGKAYYYQADVTDADGIREVVSKVKHQFGRMNGVFHSAIVSKDKTIQTMSEDNFRAALDPKVIGSEVLFHILKEEPLDFMAFFSSTSSIAGMPGQCNYVSGLNFEDSFASYIQPRVSYPVKIFYWGYWGLGSSEDKEYGKYLKMQGIDKISVEEGIQTLEKVLNSSYHQVFILKAEESVYQKLGIYEVDEVPSQKNQIQMTTAETIIQERELTIKDTVGSEKDRLKEFLKDRIATLLKDEKDSIEDETLFSDMGIDSLLGLEFHANLEKSFGELPTSLLFEHTNVKSLVKYLLENKKEKVKEILMEPMKDNNRINMFSYRTKKQEELQKEESLGVLKEKPKNVDLPIELESFMVELDSGTKIEVSVKGTKDPVLIIPGFAVNSVIDIYQIRDLSEDYQVISINLPGHAKSDIIEDLSLKGMSRMMIQVMDKLNIIKPFHVIGGSFGGMIAQSIAKEFPERIKTLTLLGSFTLSKFEGVTKYFSFIETVSNDFEIVRKNTTSEEIKQNIDYCLNLYKISQETNTALLMKYLDLMKQGMTTSHILSQIKVPTLIMAGELDSVVDPQESKMIHEGIEYSKYIKIEDGGHFINLTHHKKVNETVKEFLEQFDT</sequence>
<dbReference type="PROSITE" id="PS52004">
    <property type="entry name" value="KS3_2"/>
    <property type="match status" value="2"/>
</dbReference>
<dbReference type="SMART" id="SM00825">
    <property type="entry name" value="PKS_KS"/>
    <property type="match status" value="2"/>
</dbReference>
<dbReference type="PANTHER" id="PTHR43775">
    <property type="entry name" value="FATTY ACID SYNTHASE"/>
    <property type="match status" value="1"/>
</dbReference>
<dbReference type="GO" id="GO:0005737">
    <property type="term" value="C:cytoplasm"/>
    <property type="evidence" value="ECO:0007669"/>
    <property type="project" value="UniProtKB-SubCell"/>
</dbReference>
<comment type="caution">
    <text evidence="13">The sequence shown here is derived from an EMBL/GenBank/DDBJ whole genome shotgun (WGS) entry which is preliminary data.</text>
</comment>
<dbReference type="Pfam" id="PF00109">
    <property type="entry name" value="ketoacyl-synt"/>
    <property type="match status" value="2"/>
</dbReference>
<dbReference type="PROSITE" id="PS50075">
    <property type="entry name" value="CARRIER"/>
    <property type="match status" value="2"/>
</dbReference>
<evidence type="ECO:0000256" key="8">
    <source>
        <dbReference type="ARBA" id="ARBA00022737"/>
    </source>
</evidence>
<dbReference type="SUPFAM" id="SSF53901">
    <property type="entry name" value="Thiolase-like"/>
    <property type="match status" value="2"/>
</dbReference>
<comment type="pathway">
    <text evidence="3">Antibiotic biosynthesis; bacillaene biosynthesis.</text>
</comment>
<protein>
    <submittedName>
        <fullName evidence="13">Polyketide synthase PksN</fullName>
    </submittedName>
</protein>
<evidence type="ECO:0000256" key="1">
    <source>
        <dbReference type="ARBA" id="ARBA00003299"/>
    </source>
</evidence>
<keyword evidence="6" id="KW-0597">Phosphoprotein</keyword>
<dbReference type="InterPro" id="IPR000073">
    <property type="entry name" value="AB_hydrolase_1"/>
</dbReference>
<dbReference type="GO" id="GO:0006633">
    <property type="term" value="P:fatty acid biosynthetic process"/>
    <property type="evidence" value="ECO:0007669"/>
    <property type="project" value="InterPro"/>
</dbReference>
<dbReference type="Gene3D" id="1.10.1200.10">
    <property type="entry name" value="ACP-like"/>
    <property type="match status" value="2"/>
</dbReference>
<dbReference type="FunFam" id="3.40.47.10:FF:000019">
    <property type="entry name" value="Polyketide synthase type I"/>
    <property type="match status" value="2"/>
</dbReference>
<dbReference type="Pfam" id="PF22621">
    <property type="entry name" value="CurL-like_PKS_C"/>
    <property type="match status" value="1"/>
</dbReference>
<feature type="domain" description="Carrier" evidence="10">
    <location>
        <begin position="1161"/>
        <end position="1235"/>
    </location>
</feature>
<dbReference type="SUPFAM" id="SSF51735">
    <property type="entry name" value="NAD(P)-binding Rossmann-fold domains"/>
    <property type="match status" value="3"/>
</dbReference>
<dbReference type="PRINTS" id="PR00111">
    <property type="entry name" value="ABHYDROLASE"/>
</dbReference>
<dbReference type="InterPro" id="IPR049490">
    <property type="entry name" value="C883_1060-like_KR_N"/>
</dbReference>
<dbReference type="GO" id="GO:0071770">
    <property type="term" value="P:DIM/DIP cell wall layer assembly"/>
    <property type="evidence" value="ECO:0007669"/>
    <property type="project" value="TreeGrafter"/>
</dbReference>
<feature type="domain" description="PKS/mFAS DH" evidence="12">
    <location>
        <begin position="1913"/>
        <end position="2182"/>
    </location>
</feature>
<dbReference type="Gene3D" id="1.10.1240.100">
    <property type="match status" value="2"/>
</dbReference>
<feature type="active site" description="Proton acceptor; for dehydratase activity" evidence="9">
    <location>
        <position position="1945"/>
    </location>
</feature>
<dbReference type="SMART" id="SM00823">
    <property type="entry name" value="PKS_PP"/>
    <property type="match status" value="2"/>
</dbReference>
<dbReference type="InterPro" id="IPR014031">
    <property type="entry name" value="Ketoacyl_synth_C"/>
</dbReference>
<dbReference type="InterPro" id="IPR054514">
    <property type="entry name" value="RhiE-like_linker"/>
</dbReference>
<feature type="domain" description="Ketosynthase family 3 (KS3)" evidence="11">
    <location>
        <begin position="43"/>
        <end position="467"/>
    </location>
</feature>
<dbReference type="Pfam" id="PF14765">
    <property type="entry name" value="PS-DH"/>
    <property type="match status" value="1"/>
</dbReference>
<dbReference type="InterPro" id="IPR036736">
    <property type="entry name" value="ACP-like_sf"/>
</dbReference>
<keyword evidence="7" id="KW-0808">Transferase</keyword>
<dbReference type="CDD" id="cd00833">
    <property type="entry name" value="PKS"/>
    <property type="match status" value="2"/>
</dbReference>
<name>A0A318EX39_9FIRM</name>
<dbReference type="InterPro" id="IPR020841">
    <property type="entry name" value="PKS_Beta-ketoAc_synthase_dom"/>
</dbReference>
<dbReference type="InterPro" id="IPR016039">
    <property type="entry name" value="Thiolase-like"/>
</dbReference>
<dbReference type="CDD" id="cd08953">
    <property type="entry name" value="KR_2_SDR_x"/>
    <property type="match status" value="2"/>
</dbReference>
<dbReference type="InterPro" id="IPR014030">
    <property type="entry name" value="Ketoacyl_synth_N"/>
</dbReference>
<keyword evidence="8" id="KW-0677">Repeat</keyword>
<dbReference type="SUPFAM" id="SSF47336">
    <property type="entry name" value="ACP-like"/>
    <property type="match status" value="2"/>
</dbReference>
<reference evidence="13 14" key="1">
    <citation type="submission" date="2018-05" db="EMBL/GenBank/DDBJ databases">
        <title>Genomic Encyclopedia of Type Strains, Phase IV (KMG-IV): sequencing the most valuable type-strain genomes for metagenomic binning, comparative biology and taxonomic classification.</title>
        <authorList>
            <person name="Goeker M."/>
        </authorList>
    </citation>
    <scope>NUCLEOTIDE SEQUENCE [LARGE SCALE GENOMIC DNA]</scope>
    <source>
        <strain evidence="13 14">DSM 28816</strain>
    </source>
</reference>
<evidence type="ECO:0000256" key="3">
    <source>
        <dbReference type="ARBA" id="ARBA00004789"/>
    </source>
</evidence>
<dbReference type="InterPro" id="IPR009081">
    <property type="entry name" value="PP-bd_ACP"/>
</dbReference>
<feature type="region of interest" description="N-terminal hotdog fold" evidence="9">
    <location>
        <begin position="1913"/>
        <end position="2031"/>
    </location>
</feature>
<gene>
    <name evidence="13" type="ORF">C8E03_101244</name>
</gene>
<organism evidence="13 14">
    <name type="scientific">Lachnotalea glycerini</name>
    <dbReference type="NCBI Taxonomy" id="1763509"/>
    <lineage>
        <taxon>Bacteria</taxon>
        <taxon>Bacillati</taxon>
        <taxon>Bacillota</taxon>
        <taxon>Clostridia</taxon>
        <taxon>Lachnospirales</taxon>
        <taxon>Lachnospiraceae</taxon>
        <taxon>Lachnotalea</taxon>
    </lineage>
</organism>
<feature type="active site" description="Proton donor; for dehydratase activity" evidence="9">
    <location>
        <position position="2106"/>
    </location>
</feature>
<dbReference type="SUPFAM" id="SSF53474">
    <property type="entry name" value="alpha/beta-Hydrolases"/>
    <property type="match status" value="1"/>
</dbReference>
<evidence type="ECO:0000259" key="11">
    <source>
        <dbReference type="PROSITE" id="PS52004"/>
    </source>
</evidence>
<evidence type="ECO:0000256" key="9">
    <source>
        <dbReference type="PROSITE-ProRule" id="PRU01363"/>
    </source>
</evidence>